<evidence type="ECO:0000313" key="1">
    <source>
        <dbReference type="EMBL" id="KAJ1099348.1"/>
    </source>
</evidence>
<proteinExistence type="predicted"/>
<dbReference type="AlphaFoldDB" id="A0AAV7MBR4"/>
<accession>A0AAV7MBR4</accession>
<name>A0AAV7MBR4_PLEWA</name>
<reference evidence="1" key="1">
    <citation type="journal article" date="2022" name="bioRxiv">
        <title>Sequencing and chromosome-scale assembly of the giantPleurodeles waltlgenome.</title>
        <authorList>
            <person name="Brown T."/>
            <person name="Elewa A."/>
            <person name="Iarovenko S."/>
            <person name="Subramanian E."/>
            <person name="Araus A.J."/>
            <person name="Petzold A."/>
            <person name="Susuki M."/>
            <person name="Suzuki K.-i.T."/>
            <person name="Hayashi T."/>
            <person name="Toyoda A."/>
            <person name="Oliveira C."/>
            <person name="Osipova E."/>
            <person name="Leigh N.D."/>
            <person name="Simon A."/>
            <person name="Yun M.H."/>
        </authorList>
    </citation>
    <scope>NUCLEOTIDE SEQUENCE</scope>
    <source>
        <strain evidence="1">20211129_DDA</strain>
        <tissue evidence="1">Liver</tissue>
    </source>
</reference>
<dbReference type="EMBL" id="JANPWB010000014">
    <property type="protein sequence ID" value="KAJ1099348.1"/>
    <property type="molecule type" value="Genomic_DNA"/>
</dbReference>
<comment type="caution">
    <text evidence="1">The sequence shown here is derived from an EMBL/GenBank/DDBJ whole genome shotgun (WGS) entry which is preliminary data.</text>
</comment>
<protein>
    <submittedName>
        <fullName evidence="1">Uncharacterized protein</fullName>
    </submittedName>
</protein>
<keyword evidence="2" id="KW-1185">Reference proteome</keyword>
<dbReference type="Proteomes" id="UP001066276">
    <property type="component" value="Chromosome 10"/>
</dbReference>
<sequence>MLGNMHTKLIEFQDTALTEIQHPGKYATPRVYAEGESPRSVLANLIRPNREKIMIVAVQAEDGSEIKKP</sequence>
<organism evidence="1 2">
    <name type="scientific">Pleurodeles waltl</name>
    <name type="common">Iberian ribbed newt</name>
    <dbReference type="NCBI Taxonomy" id="8319"/>
    <lineage>
        <taxon>Eukaryota</taxon>
        <taxon>Metazoa</taxon>
        <taxon>Chordata</taxon>
        <taxon>Craniata</taxon>
        <taxon>Vertebrata</taxon>
        <taxon>Euteleostomi</taxon>
        <taxon>Amphibia</taxon>
        <taxon>Batrachia</taxon>
        <taxon>Caudata</taxon>
        <taxon>Salamandroidea</taxon>
        <taxon>Salamandridae</taxon>
        <taxon>Pleurodelinae</taxon>
        <taxon>Pleurodeles</taxon>
    </lineage>
</organism>
<evidence type="ECO:0000313" key="2">
    <source>
        <dbReference type="Proteomes" id="UP001066276"/>
    </source>
</evidence>
<gene>
    <name evidence="1" type="ORF">NDU88_004450</name>
</gene>